<feature type="domain" description="Response regulatory" evidence="3">
    <location>
        <begin position="22"/>
        <end position="138"/>
    </location>
</feature>
<dbReference type="PROSITE" id="PS50110">
    <property type="entry name" value="RESPONSE_REGULATORY"/>
    <property type="match status" value="1"/>
</dbReference>
<dbReference type="Pfam" id="PF00072">
    <property type="entry name" value="Response_reg"/>
    <property type="match status" value="1"/>
</dbReference>
<proteinExistence type="predicted"/>
<dbReference type="AlphaFoldDB" id="A0A7Z7HQN5"/>
<dbReference type="EMBL" id="LT837803">
    <property type="protein sequence ID" value="SMB23536.1"/>
    <property type="molecule type" value="Genomic_DNA"/>
</dbReference>
<dbReference type="SMART" id="SM00448">
    <property type="entry name" value="REC"/>
    <property type="match status" value="1"/>
</dbReference>
<dbReference type="Proteomes" id="UP000242886">
    <property type="component" value="Chromosome SDENCHOL"/>
</dbReference>
<dbReference type="GO" id="GO:0000160">
    <property type="term" value="P:phosphorelay signal transduction system"/>
    <property type="evidence" value="ECO:0007669"/>
    <property type="project" value="InterPro"/>
</dbReference>
<dbReference type="InterPro" id="IPR001789">
    <property type="entry name" value="Sig_transdc_resp-reg_receiver"/>
</dbReference>
<evidence type="ECO:0000256" key="1">
    <source>
        <dbReference type="ARBA" id="ARBA00022553"/>
    </source>
</evidence>
<accession>A0A7Z7HQN5</accession>
<dbReference type="InterPro" id="IPR050595">
    <property type="entry name" value="Bact_response_regulator"/>
</dbReference>
<feature type="modified residue" description="4-aspartylphosphate" evidence="2">
    <location>
        <position position="71"/>
    </location>
</feature>
<gene>
    <name evidence="4" type="primary">pilH</name>
    <name evidence="4" type="ORF">SDENCHOL_10860</name>
</gene>
<dbReference type="SUPFAM" id="SSF52172">
    <property type="entry name" value="CheY-like"/>
    <property type="match status" value="1"/>
</dbReference>
<evidence type="ECO:0000313" key="4">
    <source>
        <dbReference type="EMBL" id="SMB23536.1"/>
    </source>
</evidence>
<sequence length="138" mass="15227">MPGCRHDLPVLEREEMNMPARKIMVVDDSPTERLVLADLLTRNGYVVVTAESGEQAIALARQELPDLILMDVVMPGVNGFQATRTISREEATRHIPIIMCTSKDQATDKIWGMRQGAQDYLVKPADPAELLAKLASIG</sequence>
<name>A0A7Z7HQN5_9PROT</name>
<dbReference type="PANTHER" id="PTHR44591:SF20">
    <property type="entry name" value="PROTEIN PILH"/>
    <property type="match status" value="1"/>
</dbReference>
<keyword evidence="5" id="KW-1185">Reference proteome</keyword>
<reference evidence="4" key="1">
    <citation type="submission" date="2017-03" db="EMBL/GenBank/DDBJ databases">
        <authorList>
            <consortium name="AG Boll"/>
        </authorList>
    </citation>
    <scope>NUCLEOTIDE SEQUENCE [LARGE SCALE GENOMIC DNA]</scope>
    <source>
        <strain evidence="4">Chol</strain>
    </source>
</reference>
<organism evidence="4 5">
    <name type="scientific">Sterolibacterium denitrificans</name>
    <dbReference type="NCBI Taxonomy" id="157592"/>
    <lineage>
        <taxon>Bacteria</taxon>
        <taxon>Pseudomonadati</taxon>
        <taxon>Pseudomonadota</taxon>
        <taxon>Betaproteobacteria</taxon>
        <taxon>Nitrosomonadales</taxon>
        <taxon>Sterolibacteriaceae</taxon>
        <taxon>Sterolibacterium</taxon>
    </lineage>
</organism>
<dbReference type="InterPro" id="IPR011006">
    <property type="entry name" value="CheY-like_superfamily"/>
</dbReference>
<evidence type="ECO:0000256" key="2">
    <source>
        <dbReference type="PROSITE-ProRule" id="PRU00169"/>
    </source>
</evidence>
<evidence type="ECO:0000259" key="3">
    <source>
        <dbReference type="PROSITE" id="PS50110"/>
    </source>
</evidence>
<evidence type="ECO:0000313" key="5">
    <source>
        <dbReference type="Proteomes" id="UP000242886"/>
    </source>
</evidence>
<protein>
    <submittedName>
        <fullName evidence="4">Protein PilH</fullName>
    </submittedName>
</protein>
<dbReference type="Gene3D" id="3.40.50.2300">
    <property type="match status" value="1"/>
</dbReference>
<dbReference type="PANTHER" id="PTHR44591">
    <property type="entry name" value="STRESS RESPONSE REGULATOR PROTEIN 1"/>
    <property type="match status" value="1"/>
</dbReference>
<keyword evidence="1 2" id="KW-0597">Phosphoprotein</keyword>